<dbReference type="EMBL" id="CP029353">
    <property type="protein sequence ID" value="AWK85950.1"/>
    <property type="molecule type" value="Genomic_DNA"/>
</dbReference>
<dbReference type="KEGG" id="azz:DEW08_06475"/>
<dbReference type="Proteomes" id="UP000245629">
    <property type="component" value="Chromosome 2"/>
</dbReference>
<organism evidence="1 2">
    <name type="scientific">Azospirillum thermophilum</name>
    <dbReference type="NCBI Taxonomy" id="2202148"/>
    <lineage>
        <taxon>Bacteria</taxon>
        <taxon>Pseudomonadati</taxon>
        <taxon>Pseudomonadota</taxon>
        <taxon>Alphaproteobacteria</taxon>
        <taxon>Rhodospirillales</taxon>
        <taxon>Azospirillaceae</taxon>
        <taxon>Azospirillum</taxon>
    </lineage>
</organism>
<protein>
    <submittedName>
        <fullName evidence="1">Uncharacterized protein</fullName>
    </submittedName>
</protein>
<evidence type="ECO:0000313" key="1">
    <source>
        <dbReference type="EMBL" id="AWK85950.1"/>
    </source>
</evidence>
<gene>
    <name evidence="1" type="ORF">DEW08_06475</name>
</gene>
<evidence type="ECO:0000313" key="2">
    <source>
        <dbReference type="Proteomes" id="UP000245629"/>
    </source>
</evidence>
<keyword evidence="2" id="KW-1185">Reference proteome</keyword>
<proteinExistence type="predicted"/>
<dbReference type="AlphaFoldDB" id="A0A2S2CNJ7"/>
<sequence length="184" mass="18616">MVGSEDPAVALWRQWRAACAAADAANAAASRIEADLIARVGPPRVLCAVRRMEVPGGPAVEAPLYASSEADIDRAVARGLVPDEAADALKADLAARRARWAAACAASGLEAAAEREDEAARRADALAAALERTPAASPAGLAAKLAVAANLCEPAGGGRGEPPWALIVAALSDLDALMLAPPRA</sequence>
<accession>A0A2S2CNJ7</accession>
<reference evidence="2" key="1">
    <citation type="submission" date="2018-05" db="EMBL/GenBank/DDBJ databases">
        <title>Azospirillum thermophila sp. nov., a novel isolated from hot spring.</title>
        <authorList>
            <person name="Zhao Z."/>
        </authorList>
    </citation>
    <scope>NUCLEOTIDE SEQUENCE [LARGE SCALE GENOMIC DNA]</scope>
    <source>
        <strain evidence="2">CFH 70021</strain>
    </source>
</reference>
<dbReference type="RefSeq" id="WP_109325504.1">
    <property type="nucleotide sequence ID" value="NZ_CP029353.1"/>
</dbReference>
<name>A0A2S2CNJ7_9PROT</name>